<evidence type="ECO:0000256" key="6">
    <source>
        <dbReference type="SAM" id="Phobius"/>
    </source>
</evidence>
<dbReference type="PANTHER" id="PTHR30563:SF0">
    <property type="entry name" value="DNA RECOMBINATION PROTEIN RMUC"/>
    <property type="match status" value="1"/>
</dbReference>
<organism evidence="7 8">
    <name type="scientific">Prochlorococcus marinus (strain MIT 9312)</name>
    <dbReference type="NCBI Taxonomy" id="74546"/>
    <lineage>
        <taxon>Bacteria</taxon>
        <taxon>Bacillati</taxon>
        <taxon>Cyanobacteriota</taxon>
        <taxon>Cyanophyceae</taxon>
        <taxon>Synechococcales</taxon>
        <taxon>Prochlorococcaceae</taxon>
        <taxon>Prochlorococcus</taxon>
    </lineage>
</organism>
<name>Q31BJ4_PROM9</name>
<dbReference type="PANTHER" id="PTHR30563">
    <property type="entry name" value="DNA RECOMBINATION PROTEIN RMUC"/>
    <property type="match status" value="1"/>
</dbReference>
<dbReference type="GO" id="GO:0006310">
    <property type="term" value="P:DNA recombination"/>
    <property type="evidence" value="ECO:0007669"/>
    <property type="project" value="UniProtKB-KW"/>
</dbReference>
<evidence type="ECO:0000313" key="8">
    <source>
        <dbReference type="Proteomes" id="UP000002715"/>
    </source>
</evidence>
<dbReference type="HOGENOM" id="CLU_024057_0_1_3"/>
<dbReference type="OrthoDB" id="370725at2"/>
<dbReference type="RefSeq" id="WP_011376246.1">
    <property type="nucleotide sequence ID" value="NC_007577.1"/>
</dbReference>
<dbReference type="EMBL" id="CP000111">
    <property type="protein sequence ID" value="ABB49751.1"/>
    <property type="molecule type" value="Genomic_DNA"/>
</dbReference>
<evidence type="ECO:0000256" key="4">
    <source>
        <dbReference type="ARBA" id="ARBA00023172"/>
    </source>
</evidence>
<comment type="function">
    <text evidence="1">Involved in DNA recombination.</text>
</comment>
<reference evidence="8" key="1">
    <citation type="submission" date="2005-07" db="EMBL/GenBank/DDBJ databases">
        <title>Complete sequence of Prochlorococcus marinus str. MIT 9312.</title>
        <authorList>
            <consortium name="US DOE Joint Genome Institute"/>
            <person name="Copeland A."/>
            <person name="Lucas S."/>
            <person name="Lapidus A."/>
            <person name="Barry K."/>
            <person name="Detter J.C."/>
            <person name="Glavina T."/>
            <person name="Hammon N."/>
            <person name="Israni S."/>
            <person name="Pitluck S."/>
            <person name="Thiel J."/>
            <person name="Schmutz J."/>
            <person name="Larimer F."/>
            <person name="Land M."/>
            <person name="Kyrpides N."/>
            <person name="Lykidis A."/>
            <person name="Richardson P."/>
        </authorList>
    </citation>
    <scope>NUCLEOTIDE SEQUENCE [LARGE SCALE GENOMIC DNA]</scope>
    <source>
        <strain evidence="8">MIT 9312</strain>
    </source>
</reference>
<proteinExistence type="inferred from homology"/>
<dbReference type="InterPro" id="IPR003798">
    <property type="entry name" value="DNA_recombination_RmuC"/>
</dbReference>
<evidence type="ECO:0000256" key="2">
    <source>
        <dbReference type="ARBA" id="ARBA00009840"/>
    </source>
</evidence>
<keyword evidence="6" id="KW-0472">Membrane</keyword>
<dbReference type="eggNOG" id="COG1322">
    <property type="taxonomic scope" value="Bacteria"/>
</dbReference>
<accession>Q31BJ4</accession>
<dbReference type="Proteomes" id="UP000002715">
    <property type="component" value="Chromosome"/>
</dbReference>
<dbReference type="KEGG" id="pmi:PMT9312_0691"/>
<dbReference type="Pfam" id="PF02646">
    <property type="entry name" value="RmuC"/>
    <property type="match status" value="1"/>
</dbReference>
<keyword evidence="6" id="KW-0812">Transmembrane</keyword>
<evidence type="ECO:0000256" key="3">
    <source>
        <dbReference type="ARBA" id="ARBA00023054"/>
    </source>
</evidence>
<keyword evidence="6" id="KW-1133">Transmembrane helix</keyword>
<feature type="coiled-coil region" evidence="5">
    <location>
        <begin position="51"/>
        <end position="197"/>
    </location>
</feature>
<keyword evidence="4" id="KW-0233">DNA recombination</keyword>
<evidence type="ECO:0008006" key="9">
    <source>
        <dbReference type="Google" id="ProtNLM"/>
    </source>
</evidence>
<evidence type="ECO:0000313" key="7">
    <source>
        <dbReference type="EMBL" id="ABB49751.1"/>
    </source>
</evidence>
<feature type="transmembrane region" description="Helical" evidence="6">
    <location>
        <begin position="6"/>
        <end position="26"/>
    </location>
</feature>
<evidence type="ECO:0000256" key="1">
    <source>
        <dbReference type="ARBA" id="ARBA00003416"/>
    </source>
</evidence>
<keyword evidence="3 5" id="KW-0175">Coiled coil</keyword>
<sequence>MDNILLFITGVLSGIIAGFILGRLYTKSNRNNDGSRESLLEERLLKADKSIEDFSLAYDNLREELKNVQKEARENSEKAKVKEVELQKTFEEKVNLDNNYKEISEKLDLIRIQKEKLSIENGELTEQLKSQEDESLRLDKEKNKLEEIQEINIEEKERLRVERENLSNKFAEIKEQLRSQESQNKFLEQAKADLLTQFQALSGKMLDGSRNALLKTTKETVTEPFTKQVETLRKQVEELSKDSSEKLGVLAQTTSELKEKSEDVRGAAQQLTSALRSPNVKGRWGEVNLKRILEFVGLINYCDFDEQLNIQTEGGGSLKPDCVITIPGSRKLIVDSKAPIESYLDAIQATDSNIQEKLLTEHLRKVRSHIDQLSKKDYANNLSEIGQVVDGVILYIPVEGALSMALERDPSLLEYAFEKNIILTFPTSLLAILKGLSMTIQQAEITKNINEIQKNAIELSKRFSNFIEKFNSIGSNITRLNKSFNEAVGSFERRLMPQGKRFAEMSGQNAELNLTEEVDILVKELKTSDQNK</sequence>
<evidence type="ECO:0000256" key="5">
    <source>
        <dbReference type="SAM" id="Coils"/>
    </source>
</evidence>
<protein>
    <recommendedName>
        <fullName evidence="9">DNA recombination protein RmuC</fullName>
    </recommendedName>
</protein>
<gene>
    <name evidence="7" type="ordered locus">PMT9312_0691</name>
</gene>
<comment type="similarity">
    <text evidence="2">Belongs to the RmuC family.</text>
</comment>
<dbReference type="AlphaFoldDB" id="Q31BJ4"/>